<name>A0ABZ0ZQZ7_9ACTN</name>
<dbReference type="Gene3D" id="3.90.1150.10">
    <property type="entry name" value="Aspartate Aminotransferase, domain 1"/>
    <property type="match status" value="1"/>
</dbReference>
<comment type="pathway">
    <text evidence="5">Amino-acid degradation; L-kynurenine degradation; L-alanine and anthranilate from L-kynurenine: step 1/1.</text>
</comment>
<dbReference type="RefSeq" id="WP_322937166.1">
    <property type="nucleotide sequence ID" value="NZ_CP141059.1"/>
</dbReference>
<dbReference type="InterPro" id="IPR000653">
    <property type="entry name" value="DegT/StrS_aminotransferase"/>
</dbReference>
<evidence type="ECO:0000313" key="7">
    <source>
        <dbReference type="EMBL" id="WQQ26057.1"/>
    </source>
</evidence>
<dbReference type="PANTHER" id="PTHR14084">
    <property type="entry name" value="KYNURENINASE"/>
    <property type="match status" value="1"/>
</dbReference>
<comment type="pathway">
    <text evidence="5">Cofactor biosynthesis; NAD(+) biosynthesis; quinolinate from L-kynurenine: step 2/3.</text>
</comment>
<organism evidence="7 8">
    <name type="scientific">Nocardioides bizhenqiangii</name>
    <dbReference type="NCBI Taxonomy" id="3095076"/>
    <lineage>
        <taxon>Bacteria</taxon>
        <taxon>Bacillati</taxon>
        <taxon>Actinomycetota</taxon>
        <taxon>Actinomycetes</taxon>
        <taxon>Propionibacteriales</taxon>
        <taxon>Nocardioidaceae</taxon>
        <taxon>Nocardioides</taxon>
    </lineage>
</organism>
<dbReference type="NCBIfam" id="TIGR01814">
    <property type="entry name" value="kynureninase"/>
    <property type="match status" value="1"/>
</dbReference>
<sequence>MTHDVAGWAARAAELDAADPLAPYRDAFISSDGVVAYLDGNSLGRPLRATRDRLSGFVDGPWGDRLIRAWDEEWMAAPTELGDTVARVCLGAAPGQTVVADSTTVLLYKLVRAAVDAQPARIEIVVDTDNFPTDRFVVEGVAAERGLELSWITPEPHATVTPDQVRAAVSDRTALVLLSHVAYRSGQIADLPAITEIAHDAGALVLWDLCHSVGSVELALDEHRVDLAVGCTYKYLNGGPGAPAFAYLAGRHHDRVRQPIQGWMGAADVFAMAERYQPAAGVRQLISGTPPIVGMLPMRDMLALIDEVGMSAVRRKSVALTAFAVEIADALLAPYDVRLASPRDPSVRGSHVTLDHPDLRQVTAELWERGVIPDFRPPHGLRIGLSPLSTSFAEVAAGLSVVAELLSRPRA</sequence>
<dbReference type="EC" id="3.7.1.3" evidence="4 5"/>
<dbReference type="Pfam" id="PF01041">
    <property type="entry name" value="DegT_DnrJ_EryC1"/>
    <property type="match status" value="1"/>
</dbReference>
<evidence type="ECO:0000256" key="5">
    <source>
        <dbReference type="PIRNR" id="PIRNR038800"/>
    </source>
</evidence>
<reference evidence="8" key="1">
    <citation type="submission" date="2023-12" db="EMBL/GenBank/DDBJ databases">
        <title>Novel species in genus Nocardioides.</title>
        <authorList>
            <person name="Zhou H."/>
        </authorList>
    </citation>
    <scope>NUCLEOTIDE SEQUENCE [LARGE SCALE GENOMIC DNA]</scope>
    <source>
        <strain evidence="8">HM61</strain>
    </source>
</reference>
<dbReference type="PIRSF" id="PIRSF038800">
    <property type="entry name" value="KYNU"/>
    <property type="match status" value="1"/>
</dbReference>
<dbReference type="InterPro" id="IPR015421">
    <property type="entry name" value="PyrdxlP-dep_Trfase_major"/>
</dbReference>
<dbReference type="InterPro" id="IPR010111">
    <property type="entry name" value="Kynureninase"/>
</dbReference>
<evidence type="ECO:0000256" key="4">
    <source>
        <dbReference type="NCBIfam" id="TIGR01814"/>
    </source>
</evidence>
<proteinExistence type="inferred from homology"/>
<dbReference type="Proteomes" id="UP001327225">
    <property type="component" value="Chromosome"/>
</dbReference>
<protein>
    <recommendedName>
        <fullName evidence="4 5">Kynureninase</fullName>
        <ecNumber evidence="4 5">3.7.1.3</ecNumber>
    </recommendedName>
</protein>
<comment type="cofactor">
    <cofactor evidence="5">
        <name>pyridoxal 5'-phosphate</name>
        <dbReference type="ChEBI" id="CHEBI:597326"/>
    </cofactor>
</comment>
<evidence type="ECO:0000256" key="3">
    <source>
        <dbReference type="ARBA" id="ARBA00022898"/>
    </source>
</evidence>
<dbReference type="InterPro" id="IPR015422">
    <property type="entry name" value="PyrdxlP-dep_Trfase_small"/>
</dbReference>
<dbReference type="PANTHER" id="PTHR14084:SF0">
    <property type="entry name" value="KYNURENINASE"/>
    <property type="match status" value="1"/>
</dbReference>
<gene>
    <name evidence="7" type="primary">kynU</name>
    <name evidence="7" type="ORF">SHK19_19090</name>
</gene>
<dbReference type="Pfam" id="PF22580">
    <property type="entry name" value="KYNU_C"/>
    <property type="match status" value="1"/>
</dbReference>
<comment type="catalytic activity">
    <reaction evidence="5">
        <text>3-hydroxy-L-kynurenine + H2O = 3-hydroxyanthranilate + L-alanine + H(+)</text>
        <dbReference type="Rhea" id="RHEA:25143"/>
        <dbReference type="ChEBI" id="CHEBI:15377"/>
        <dbReference type="ChEBI" id="CHEBI:15378"/>
        <dbReference type="ChEBI" id="CHEBI:36559"/>
        <dbReference type="ChEBI" id="CHEBI:57972"/>
        <dbReference type="ChEBI" id="CHEBI:58125"/>
        <dbReference type="EC" id="3.7.1.3"/>
    </reaction>
</comment>
<keyword evidence="8" id="KW-1185">Reference proteome</keyword>
<evidence type="ECO:0000256" key="1">
    <source>
        <dbReference type="ARBA" id="ARBA00022642"/>
    </source>
</evidence>
<comment type="similarity">
    <text evidence="5">Belongs to the kynureninase family.</text>
</comment>
<dbReference type="InterPro" id="IPR015424">
    <property type="entry name" value="PyrdxlP-dep_Trfase"/>
</dbReference>
<comment type="function">
    <text evidence="5">Catalyzes the cleavage of L-kynurenine (L-Kyn) and L-3-hydroxykynurenine (L-3OHKyn) into anthranilic acid (AA) and 3-hydroxyanthranilic acid (3-OHAA), respectively.</text>
</comment>
<comment type="similarity">
    <text evidence="6">Belongs to the DegT/DnrJ/EryC1 family.</text>
</comment>
<dbReference type="EMBL" id="CP141059">
    <property type="protein sequence ID" value="WQQ26057.1"/>
    <property type="molecule type" value="Genomic_DNA"/>
</dbReference>
<evidence type="ECO:0000256" key="6">
    <source>
        <dbReference type="RuleBase" id="RU004508"/>
    </source>
</evidence>
<dbReference type="Gene3D" id="3.40.640.10">
    <property type="entry name" value="Type I PLP-dependent aspartate aminotransferase-like (Major domain)"/>
    <property type="match status" value="1"/>
</dbReference>
<dbReference type="GO" id="GO:0030429">
    <property type="term" value="F:kynureninase activity"/>
    <property type="evidence" value="ECO:0007669"/>
    <property type="project" value="UniProtKB-EC"/>
</dbReference>
<dbReference type="SUPFAM" id="SSF53383">
    <property type="entry name" value="PLP-dependent transferases"/>
    <property type="match status" value="1"/>
</dbReference>
<evidence type="ECO:0000313" key="8">
    <source>
        <dbReference type="Proteomes" id="UP001327225"/>
    </source>
</evidence>
<comment type="subunit">
    <text evidence="5">Homodimer.</text>
</comment>
<keyword evidence="1 5" id="KW-0662">Pyridine nucleotide biosynthesis</keyword>
<keyword evidence="3 5" id="KW-0663">Pyridoxal phosphate</keyword>
<comment type="catalytic activity">
    <reaction evidence="5">
        <text>L-kynurenine + H2O = anthranilate + L-alanine + H(+)</text>
        <dbReference type="Rhea" id="RHEA:16813"/>
        <dbReference type="ChEBI" id="CHEBI:15377"/>
        <dbReference type="ChEBI" id="CHEBI:15378"/>
        <dbReference type="ChEBI" id="CHEBI:16567"/>
        <dbReference type="ChEBI" id="CHEBI:57959"/>
        <dbReference type="ChEBI" id="CHEBI:57972"/>
        <dbReference type="EC" id="3.7.1.3"/>
    </reaction>
</comment>
<evidence type="ECO:0000256" key="2">
    <source>
        <dbReference type="ARBA" id="ARBA00022801"/>
    </source>
</evidence>
<accession>A0ABZ0ZQZ7</accession>
<keyword evidence="2 5" id="KW-0378">Hydrolase</keyword>